<sequence>MAGGFNMNEEKHLLLPMDLQFFADEPNSDEPNSDNSNESGNSSTKDSQNPKNENPDGKETGKTFTREDVSKMIAAETKKAVEQAKSDWEKQKSYEQMTAEERVKAKEQEAADKEALAEKREKEAQARLDRLTRAESVRNDLSENGLSDYVSAAQADLLLVKDTDEDTKKAVDELKQIISKARDGIQKELLKGQTVNVVTATKETDWRSNLTKNLEKK</sequence>
<evidence type="ECO:0000313" key="3">
    <source>
        <dbReference type="Proteomes" id="UP000004846"/>
    </source>
</evidence>
<feature type="region of interest" description="Disordered" evidence="1">
    <location>
        <begin position="16"/>
        <end position="125"/>
    </location>
</feature>
<reference evidence="2 3" key="1">
    <citation type="submission" date="2010-07" db="EMBL/GenBank/DDBJ databases">
        <authorList>
            <person name="Sid Ahmed O."/>
        </authorList>
    </citation>
    <scope>NUCLEOTIDE SEQUENCE [LARGE SCALE GENOMIC DNA]</scope>
    <source>
        <strain evidence="2 3">TX4248</strain>
    </source>
</reference>
<gene>
    <name evidence="2" type="ORF">HMPREF9498_02429</name>
</gene>
<dbReference type="HOGENOM" id="CLU_116191_0_0_9"/>
<feature type="compositionally biased region" description="Low complexity" evidence="1">
    <location>
        <begin position="33"/>
        <end position="43"/>
    </location>
</feature>
<accession>A0A125W3X3</accession>
<proteinExistence type="predicted"/>
<protein>
    <recommendedName>
        <fullName evidence="4">DUF4355 domain-containing protein</fullName>
    </recommendedName>
</protein>
<evidence type="ECO:0000313" key="2">
    <source>
        <dbReference type="EMBL" id="EFM81997.1"/>
    </source>
</evidence>
<feature type="compositionally biased region" description="Basic and acidic residues" evidence="1">
    <location>
        <begin position="53"/>
        <end position="125"/>
    </location>
</feature>
<name>A0A125W3X3_ENTFL</name>
<evidence type="ECO:0008006" key="4">
    <source>
        <dbReference type="Google" id="ProtNLM"/>
    </source>
</evidence>
<comment type="caution">
    <text evidence="2">The sequence shown here is derived from an EMBL/GenBank/DDBJ whole genome shotgun (WGS) entry which is preliminary data.</text>
</comment>
<organism evidence="2 3">
    <name type="scientific">Enterococcus faecalis TX4248</name>
    <dbReference type="NCBI Taxonomy" id="749495"/>
    <lineage>
        <taxon>Bacteria</taxon>
        <taxon>Bacillati</taxon>
        <taxon>Bacillota</taxon>
        <taxon>Bacilli</taxon>
        <taxon>Lactobacillales</taxon>
        <taxon>Enterococcaceae</taxon>
        <taxon>Enterococcus</taxon>
    </lineage>
</organism>
<evidence type="ECO:0000256" key="1">
    <source>
        <dbReference type="SAM" id="MobiDB-lite"/>
    </source>
</evidence>
<dbReference type="EMBL" id="AEBR01000085">
    <property type="protein sequence ID" value="EFM81997.1"/>
    <property type="molecule type" value="Genomic_DNA"/>
</dbReference>
<dbReference type="AlphaFoldDB" id="A0A125W3X3"/>
<dbReference type="Proteomes" id="UP000004846">
    <property type="component" value="Unassembled WGS sequence"/>
</dbReference>